<organism evidence="1 2">
    <name type="scientific">Cellulomonas bogoriensis 69B4 = DSM 16987</name>
    <dbReference type="NCBI Taxonomy" id="1386082"/>
    <lineage>
        <taxon>Bacteria</taxon>
        <taxon>Bacillati</taxon>
        <taxon>Actinomycetota</taxon>
        <taxon>Actinomycetes</taxon>
        <taxon>Micrococcales</taxon>
        <taxon>Cellulomonadaceae</taxon>
        <taxon>Cellulomonas</taxon>
    </lineage>
</organism>
<dbReference type="EMBL" id="AXCZ01000257">
    <property type="protein sequence ID" value="KGM08739.1"/>
    <property type="molecule type" value="Genomic_DNA"/>
</dbReference>
<proteinExistence type="predicted"/>
<protein>
    <recommendedName>
        <fullName evidence="3">Transposase</fullName>
    </recommendedName>
</protein>
<evidence type="ECO:0000313" key="1">
    <source>
        <dbReference type="EMBL" id="KGM08739.1"/>
    </source>
</evidence>
<sequence length="110" mass="11771">MCAATRETRVAAHAGPVASRTYRHRLHLVAEALVAVGRGASYASASQRARAAGGRDVLTGDGTGEYVAKWVDVWAPVVLDALAETEAPETLVLDSTDFHWNQRAHQDTST</sequence>
<dbReference type="AlphaFoldDB" id="A0A0A0BNX2"/>
<dbReference type="Proteomes" id="UP000054314">
    <property type="component" value="Unassembled WGS sequence"/>
</dbReference>
<accession>A0A0A0BNX2</accession>
<evidence type="ECO:0008006" key="3">
    <source>
        <dbReference type="Google" id="ProtNLM"/>
    </source>
</evidence>
<evidence type="ECO:0000313" key="2">
    <source>
        <dbReference type="Proteomes" id="UP000054314"/>
    </source>
</evidence>
<name>A0A0A0BNX2_9CELL</name>
<reference evidence="1 2" key="1">
    <citation type="submission" date="2013-08" db="EMBL/GenBank/DDBJ databases">
        <title>Genome sequencing of Cellulomonas bogoriensis 69B4.</title>
        <authorList>
            <person name="Chen F."/>
            <person name="Li Y."/>
            <person name="Wang G."/>
        </authorList>
    </citation>
    <scope>NUCLEOTIDE SEQUENCE [LARGE SCALE GENOMIC DNA]</scope>
    <source>
        <strain evidence="1 2">69B4</strain>
    </source>
</reference>
<comment type="caution">
    <text evidence="1">The sequence shown here is derived from an EMBL/GenBank/DDBJ whole genome shotgun (WGS) entry which is preliminary data.</text>
</comment>
<keyword evidence="2" id="KW-1185">Reference proteome</keyword>
<gene>
    <name evidence="1" type="ORF">N869_10070</name>
</gene>